<dbReference type="STRING" id="1076256.A0A2H3C415"/>
<dbReference type="Proteomes" id="UP000218334">
    <property type="component" value="Unassembled WGS sequence"/>
</dbReference>
<name>A0A2H3C415_9AGAR</name>
<organism evidence="1 2">
    <name type="scientific">Armillaria solidipes</name>
    <dbReference type="NCBI Taxonomy" id="1076256"/>
    <lineage>
        <taxon>Eukaryota</taxon>
        <taxon>Fungi</taxon>
        <taxon>Dikarya</taxon>
        <taxon>Basidiomycota</taxon>
        <taxon>Agaricomycotina</taxon>
        <taxon>Agaricomycetes</taxon>
        <taxon>Agaricomycetidae</taxon>
        <taxon>Agaricales</taxon>
        <taxon>Marasmiineae</taxon>
        <taxon>Physalacriaceae</taxon>
        <taxon>Armillaria</taxon>
    </lineage>
</organism>
<dbReference type="EMBL" id="KZ293419">
    <property type="protein sequence ID" value="PBK73982.1"/>
    <property type="molecule type" value="Genomic_DNA"/>
</dbReference>
<evidence type="ECO:0000313" key="1">
    <source>
        <dbReference type="EMBL" id="PBK73982.1"/>
    </source>
</evidence>
<dbReference type="AlphaFoldDB" id="A0A2H3C415"/>
<protein>
    <submittedName>
        <fullName evidence="1">Uncharacterized protein</fullName>
    </submittedName>
</protein>
<proteinExistence type="predicted"/>
<accession>A0A2H3C415</accession>
<keyword evidence="2" id="KW-1185">Reference proteome</keyword>
<reference evidence="2" key="1">
    <citation type="journal article" date="2017" name="Nat. Ecol. Evol.">
        <title>Genome expansion and lineage-specific genetic innovations in the forest pathogenic fungi Armillaria.</title>
        <authorList>
            <person name="Sipos G."/>
            <person name="Prasanna A.N."/>
            <person name="Walter M.C."/>
            <person name="O'Connor E."/>
            <person name="Balint B."/>
            <person name="Krizsan K."/>
            <person name="Kiss B."/>
            <person name="Hess J."/>
            <person name="Varga T."/>
            <person name="Slot J."/>
            <person name="Riley R."/>
            <person name="Boka B."/>
            <person name="Rigling D."/>
            <person name="Barry K."/>
            <person name="Lee J."/>
            <person name="Mihaltcheva S."/>
            <person name="LaButti K."/>
            <person name="Lipzen A."/>
            <person name="Waldron R."/>
            <person name="Moloney N.M."/>
            <person name="Sperisen C."/>
            <person name="Kredics L."/>
            <person name="Vagvoelgyi C."/>
            <person name="Patrignani A."/>
            <person name="Fitzpatrick D."/>
            <person name="Nagy I."/>
            <person name="Doyle S."/>
            <person name="Anderson J.B."/>
            <person name="Grigoriev I.V."/>
            <person name="Gueldener U."/>
            <person name="Muensterkoetter M."/>
            <person name="Nagy L.G."/>
        </authorList>
    </citation>
    <scope>NUCLEOTIDE SEQUENCE [LARGE SCALE GENOMIC DNA]</scope>
    <source>
        <strain evidence="2">28-4</strain>
    </source>
</reference>
<sequence length="117" mass="13365">MKHIREYAVEKIAEILNSINAVECITLGREYSVEEWLRSGYMTLAARYQVVSVKDARVIGWESALLLGHVREETYASLAKSRMGRVMFSEDNVKAGVENKFEGEFQEVRKSEAAYRA</sequence>
<gene>
    <name evidence="1" type="ORF">ARMSODRAFT_951521</name>
</gene>
<evidence type="ECO:0000313" key="2">
    <source>
        <dbReference type="Proteomes" id="UP000218334"/>
    </source>
</evidence>